<name>A0A834H0C9_RHOSS</name>
<dbReference type="EMBL" id="WJXA01000004">
    <property type="protein sequence ID" value="KAF7144691.1"/>
    <property type="molecule type" value="Genomic_DNA"/>
</dbReference>
<comment type="caution">
    <text evidence="2">The sequence shown here is derived from an EMBL/GenBank/DDBJ whole genome shotgun (WGS) entry which is preliminary data.</text>
</comment>
<organism evidence="2 3">
    <name type="scientific">Rhododendron simsii</name>
    <name type="common">Sims's rhododendron</name>
    <dbReference type="NCBI Taxonomy" id="118357"/>
    <lineage>
        <taxon>Eukaryota</taxon>
        <taxon>Viridiplantae</taxon>
        <taxon>Streptophyta</taxon>
        <taxon>Embryophyta</taxon>
        <taxon>Tracheophyta</taxon>
        <taxon>Spermatophyta</taxon>
        <taxon>Magnoliopsida</taxon>
        <taxon>eudicotyledons</taxon>
        <taxon>Gunneridae</taxon>
        <taxon>Pentapetalae</taxon>
        <taxon>asterids</taxon>
        <taxon>Ericales</taxon>
        <taxon>Ericaceae</taxon>
        <taxon>Ericoideae</taxon>
        <taxon>Rhodoreae</taxon>
        <taxon>Rhododendron</taxon>
    </lineage>
</organism>
<dbReference type="Proteomes" id="UP000626092">
    <property type="component" value="Unassembled WGS sequence"/>
</dbReference>
<sequence>MLNIHKFNSAHNKISSPLFPVLVEIEEVIAFLLVQVCWGLGYVVATLSFGVVEMSIDTVILLLLDSYDPRMQKESKSNLAGGGGSGGGVGITGMGEGIGYGSGSGWGGGFGGGRGYGVGSGHGGGLGIIGCETCLPARSCACPCQVSGGWGELQSHSKSAAHLEPKLAESTGIPSVGITGMGTGPIVVQPPYNPYPSVGSCPCPCPEEGGWGVIQSHSKSAAHLEPEFAGRMVMPGGGSNIAANNDPISSNASMQDQEGHQARNGYGPFEFAKNDGEPAPPDRSATERNEMEDHKVTQGKPHGG</sequence>
<gene>
    <name evidence="2" type="ORF">RHSIM_Rhsim04G0019900</name>
</gene>
<accession>A0A834H0C9</accession>
<proteinExistence type="predicted"/>
<protein>
    <submittedName>
        <fullName evidence="2">Uncharacterized protein</fullName>
    </submittedName>
</protein>
<dbReference type="AlphaFoldDB" id="A0A834H0C9"/>
<evidence type="ECO:0000313" key="2">
    <source>
        <dbReference type="EMBL" id="KAF7144691.1"/>
    </source>
</evidence>
<feature type="compositionally biased region" description="Basic and acidic residues" evidence="1">
    <location>
        <begin position="284"/>
        <end position="296"/>
    </location>
</feature>
<reference evidence="2" key="1">
    <citation type="submission" date="2019-11" db="EMBL/GenBank/DDBJ databases">
        <authorList>
            <person name="Liu Y."/>
            <person name="Hou J."/>
            <person name="Li T.-Q."/>
            <person name="Guan C.-H."/>
            <person name="Wu X."/>
            <person name="Wu H.-Z."/>
            <person name="Ling F."/>
            <person name="Zhang R."/>
            <person name="Shi X.-G."/>
            <person name="Ren J.-P."/>
            <person name="Chen E.-F."/>
            <person name="Sun J.-M."/>
        </authorList>
    </citation>
    <scope>NUCLEOTIDE SEQUENCE</scope>
    <source>
        <strain evidence="2">Adult_tree_wgs_1</strain>
        <tissue evidence="2">Leaves</tissue>
    </source>
</reference>
<feature type="region of interest" description="Disordered" evidence="1">
    <location>
        <begin position="237"/>
        <end position="304"/>
    </location>
</feature>
<dbReference type="OrthoDB" id="1718845at2759"/>
<evidence type="ECO:0000256" key="1">
    <source>
        <dbReference type="SAM" id="MobiDB-lite"/>
    </source>
</evidence>
<evidence type="ECO:0000313" key="3">
    <source>
        <dbReference type="Proteomes" id="UP000626092"/>
    </source>
</evidence>
<keyword evidence="3" id="KW-1185">Reference proteome</keyword>
<feature type="compositionally biased region" description="Polar residues" evidence="1">
    <location>
        <begin position="241"/>
        <end position="256"/>
    </location>
</feature>